<sequence length="131" mass="13943">MIVGAAIVRDGALLAQQRAYPEEAAGLWELPGGRVEAGEPEEAAVRRECAEELGVAVEVGGRVGADVPLPGGKVLRIFAARLTDPAARPHAVEHRALRWVGPPDVGDLDWLPADRVLVPDLEKLLRDTGFA</sequence>
<evidence type="ECO:0000313" key="13">
    <source>
        <dbReference type="EMBL" id="PXY34126.1"/>
    </source>
</evidence>
<reference evidence="13 14" key="1">
    <citation type="submission" date="2016-07" db="EMBL/GenBank/DDBJ databases">
        <title>Draft genome sequence of Prauserella sp. YIM 121212, isolated from alkaline soil.</title>
        <authorList>
            <person name="Ruckert C."/>
            <person name="Albersmeier A."/>
            <person name="Jiang C.-L."/>
            <person name="Jiang Y."/>
            <person name="Kalinowski J."/>
            <person name="Schneider O."/>
            <person name="Winkler A."/>
            <person name="Zotchev S.B."/>
        </authorList>
    </citation>
    <scope>NUCLEOTIDE SEQUENCE [LARGE SCALE GENOMIC DNA]</scope>
    <source>
        <strain evidence="13 14">YIM 121212</strain>
    </source>
</reference>
<feature type="domain" description="Nudix hydrolase" evidence="12">
    <location>
        <begin position="1"/>
        <end position="125"/>
    </location>
</feature>
<comment type="similarity">
    <text evidence="2">Belongs to the Nudix hydrolase family.</text>
</comment>
<keyword evidence="4" id="KW-0235">DNA replication</keyword>
<dbReference type="PANTHER" id="PTHR47707:SF1">
    <property type="entry name" value="NUDIX HYDROLASE FAMILY PROTEIN"/>
    <property type="match status" value="1"/>
</dbReference>
<dbReference type="GO" id="GO:0044715">
    <property type="term" value="F:8-oxo-dGDP phosphatase activity"/>
    <property type="evidence" value="ECO:0007669"/>
    <property type="project" value="TreeGrafter"/>
</dbReference>
<dbReference type="GO" id="GO:0035539">
    <property type="term" value="F:8-oxo-7,8-dihydrodeoxyguanosine triphosphate pyrophosphatase activity"/>
    <property type="evidence" value="ECO:0007669"/>
    <property type="project" value="UniProtKB-EC"/>
</dbReference>
<evidence type="ECO:0000256" key="6">
    <source>
        <dbReference type="ARBA" id="ARBA00022763"/>
    </source>
</evidence>
<keyword evidence="14" id="KW-1185">Reference proteome</keyword>
<proteinExistence type="inferred from homology"/>
<comment type="cofactor">
    <cofactor evidence="1">
        <name>Mg(2+)</name>
        <dbReference type="ChEBI" id="CHEBI:18420"/>
    </cofactor>
</comment>
<dbReference type="Gene3D" id="3.90.79.10">
    <property type="entry name" value="Nucleoside Triphosphate Pyrophosphohydrolase"/>
    <property type="match status" value="1"/>
</dbReference>
<dbReference type="EMBL" id="MASU01000006">
    <property type="protein sequence ID" value="PXY34126.1"/>
    <property type="molecule type" value="Genomic_DNA"/>
</dbReference>
<keyword evidence="9" id="KW-0234">DNA repair</keyword>
<dbReference type="InterPro" id="IPR015797">
    <property type="entry name" value="NUDIX_hydrolase-like_dom_sf"/>
</dbReference>
<dbReference type="PRINTS" id="PR00502">
    <property type="entry name" value="NUDIXFAMILY"/>
</dbReference>
<dbReference type="PROSITE" id="PS51462">
    <property type="entry name" value="NUDIX"/>
    <property type="match status" value="1"/>
</dbReference>
<dbReference type="GO" id="GO:0046872">
    <property type="term" value="F:metal ion binding"/>
    <property type="evidence" value="ECO:0007669"/>
    <property type="project" value="UniProtKB-KW"/>
</dbReference>
<dbReference type="CDD" id="cd03425">
    <property type="entry name" value="NUDIX_MutT_NudA_like"/>
    <property type="match status" value="1"/>
</dbReference>
<dbReference type="InterPro" id="IPR000086">
    <property type="entry name" value="NUDIX_hydrolase_dom"/>
</dbReference>
<keyword evidence="5" id="KW-0479">Metal-binding</keyword>
<dbReference type="GO" id="GO:0006260">
    <property type="term" value="P:DNA replication"/>
    <property type="evidence" value="ECO:0007669"/>
    <property type="project" value="UniProtKB-KW"/>
</dbReference>
<dbReference type="OrthoDB" id="9810648at2"/>
<evidence type="ECO:0000313" key="14">
    <source>
        <dbReference type="Proteomes" id="UP000247892"/>
    </source>
</evidence>
<evidence type="ECO:0000256" key="3">
    <source>
        <dbReference type="ARBA" id="ARBA00022457"/>
    </source>
</evidence>
<dbReference type="AlphaFoldDB" id="A0A318LLP0"/>
<dbReference type="SUPFAM" id="SSF55811">
    <property type="entry name" value="Nudix"/>
    <property type="match status" value="1"/>
</dbReference>
<evidence type="ECO:0000256" key="10">
    <source>
        <dbReference type="ARBA" id="ARBA00035861"/>
    </source>
</evidence>
<dbReference type="Pfam" id="PF00293">
    <property type="entry name" value="NUDIX"/>
    <property type="match status" value="1"/>
</dbReference>
<protein>
    <recommendedName>
        <fullName evidence="11">8-oxo-dGTP diphosphatase</fullName>
        <ecNumber evidence="11">3.6.1.55</ecNumber>
    </recommendedName>
</protein>
<dbReference type="InterPro" id="IPR047127">
    <property type="entry name" value="MutT-like"/>
</dbReference>
<dbReference type="PANTHER" id="PTHR47707">
    <property type="entry name" value="8-OXO-DGTP DIPHOSPHATASE"/>
    <property type="match status" value="1"/>
</dbReference>
<dbReference type="GO" id="GO:0008413">
    <property type="term" value="F:8-oxo-7,8-dihydroguanosine triphosphate pyrophosphatase activity"/>
    <property type="evidence" value="ECO:0007669"/>
    <property type="project" value="TreeGrafter"/>
</dbReference>
<evidence type="ECO:0000256" key="5">
    <source>
        <dbReference type="ARBA" id="ARBA00022723"/>
    </source>
</evidence>
<keyword evidence="6" id="KW-0227">DNA damage</keyword>
<evidence type="ECO:0000256" key="2">
    <source>
        <dbReference type="ARBA" id="ARBA00005582"/>
    </source>
</evidence>
<dbReference type="InterPro" id="IPR020476">
    <property type="entry name" value="Nudix_hydrolase"/>
</dbReference>
<organism evidence="13 14">
    <name type="scientific">Prauserella flavalba</name>
    <dbReference type="NCBI Taxonomy" id="1477506"/>
    <lineage>
        <taxon>Bacteria</taxon>
        <taxon>Bacillati</taxon>
        <taxon>Actinomycetota</taxon>
        <taxon>Actinomycetes</taxon>
        <taxon>Pseudonocardiales</taxon>
        <taxon>Pseudonocardiaceae</taxon>
        <taxon>Prauserella</taxon>
    </lineage>
</organism>
<comment type="caution">
    <text evidence="13">The sequence shown here is derived from an EMBL/GenBank/DDBJ whole genome shotgun (WGS) entry which is preliminary data.</text>
</comment>
<evidence type="ECO:0000256" key="1">
    <source>
        <dbReference type="ARBA" id="ARBA00001946"/>
    </source>
</evidence>
<name>A0A318LLP0_9PSEU</name>
<dbReference type="Proteomes" id="UP000247892">
    <property type="component" value="Unassembled WGS sequence"/>
</dbReference>
<evidence type="ECO:0000256" key="7">
    <source>
        <dbReference type="ARBA" id="ARBA00022801"/>
    </source>
</evidence>
<evidence type="ECO:0000256" key="11">
    <source>
        <dbReference type="ARBA" id="ARBA00038905"/>
    </source>
</evidence>
<gene>
    <name evidence="13" type="ORF">BA062_16135</name>
</gene>
<keyword evidence="7" id="KW-0378">Hydrolase</keyword>
<comment type="catalytic activity">
    <reaction evidence="10">
        <text>8-oxo-dGTP + H2O = 8-oxo-dGMP + diphosphate + H(+)</text>
        <dbReference type="Rhea" id="RHEA:31575"/>
        <dbReference type="ChEBI" id="CHEBI:15377"/>
        <dbReference type="ChEBI" id="CHEBI:15378"/>
        <dbReference type="ChEBI" id="CHEBI:33019"/>
        <dbReference type="ChEBI" id="CHEBI:63224"/>
        <dbReference type="ChEBI" id="CHEBI:77896"/>
        <dbReference type="EC" id="3.6.1.55"/>
    </reaction>
</comment>
<evidence type="ECO:0000256" key="9">
    <source>
        <dbReference type="ARBA" id="ARBA00023204"/>
    </source>
</evidence>
<dbReference type="GO" id="GO:0006281">
    <property type="term" value="P:DNA repair"/>
    <property type="evidence" value="ECO:0007669"/>
    <property type="project" value="UniProtKB-KW"/>
</dbReference>
<keyword evidence="8" id="KW-0460">Magnesium</keyword>
<dbReference type="GO" id="GO:0044716">
    <property type="term" value="F:8-oxo-GDP phosphatase activity"/>
    <property type="evidence" value="ECO:0007669"/>
    <property type="project" value="TreeGrafter"/>
</dbReference>
<evidence type="ECO:0000256" key="4">
    <source>
        <dbReference type="ARBA" id="ARBA00022705"/>
    </source>
</evidence>
<accession>A0A318LLP0</accession>
<dbReference type="EC" id="3.6.1.55" evidence="11"/>
<evidence type="ECO:0000259" key="12">
    <source>
        <dbReference type="PROSITE" id="PS51462"/>
    </source>
</evidence>
<evidence type="ECO:0000256" key="8">
    <source>
        <dbReference type="ARBA" id="ARBA00022842"/>
    </source>
</evidence>
<keyword evidence="3" id="KW-0515">Mutator protein</keyword>